<sequence>MQQAVVTVLNMIYEVDICFSLGVFVAMRNPSFKQDASLLKIHRKFNSCLRLPDMA</sequence>
<organism evidence="1 2">
    <name type="scientific">Rhodoferax lithotrophicus</name>
    <dbReference type="NCBI Taxonomy" id="2798804"/>
    <lineage>
        <taxon>Bacteria</taxon>
        <taxon>Pseudomonadati</taxon>
        <taxon>Pseudomonadota</taxon>
        <taxon>Betaproteobacteria</taxon>
        <taxon>Burkholderiales</taxon>
        <taxon>Comamonadaceae</taxon>
        <taxon>Rhodoferax</taxon>
    </lineage>
</organism>
<dbReference type="Proteomes" id="UP000824366">
    <property type="component" value="Chromosome"/>
</dbReference>
<accession>A0ABN6D5F6</accession>
<name>A0ABN6D5F6_9BURK</name>
<dbReference type="EMBL" id="AP024238">
    <property type="protein sequence ID" value="BCO27250.1"/>
    <property type="molecule type" value="Genomic_DNA"/>
</dbReference>
<gene>
    <name evidence="1" type="ORF">MIZ03_2138</name>
</gene>
<protein>
    <submittedName>
        <fullName evidence="1">Uncharacterized protein</fullName>
    </submittedName>
</protein>
<evidence type="ECO:0000313" key="1">
    <source>
        <dbReference type="EMBL" id="BCO27250.1"/>
    </source>
</evidence>
<reference evidence="1 2" key="1">
    <citation type="journal article" date="2021" name="Microbiol. Spectr.">
        <title>A Single Bacterium Capable of Oxidation and Reduction of Iron at Circumneutral pH.</title>
        <authorList>
            <person name="Kato S."/>
            <person name="Ohkuma M."/>
        </authorList>
    </citation>
    <scope>NUCLEOTIDE SEQUENCE [LARGE SCALE GENOMIC DNA]</scope>
    <source>
        <strain evidence="1 2">MIZ03</strain>
    </source>
</reference>
<evidence type="ECO:0000313" key="2">
    <source>
        <dbReference type="Proteomes" id="UP000824366"/>
    </source>
</evidence>
<keyword evidence="2" id="KW-1185">Reference proteome</keyword>
<proteinExistence type="predicted"/>